<evidence type="ECO:0000313" key="2">
    <source>
        <dbReference type="Proteomes" id="UP000008367"/>
    </source>
</evidence>
<name>A0A454CQA7_VIBHA</name>
<feature type="non-terminal residue" evidence="1">
    <location>
        <position position="1"/>
    </location>
</feature>
<dbReference type="AlphaFoldDB" id="A0A454CQA7"/>
<evidence type="ECO:0000313" key="1">
    <source>
        <dbReference type="EMBL" id="EKM28582.1"/>
    </source>
</evidence>
<feature type="non-terminal residue" evidence="1">
    <location>
        <position position="72"/>
    </location>
</feature>
<dbReference type="SUPFAM" id="SSF52540">
    <property type="entry name" value="P-loop containing nucleoside triphosphate hydrolases"/>
    <property type="match status" value="1"/>
</dbReference>
<reference evidence="1 2" key="1">
    <citation type="submission" date="2012-10" db="EMBL/GenBank/DDBJ databases">
        <title>Genome sequence of Vibrio Cholerae HENC-02.</title>
        <authorList>
            <person name="Eppinger M."/>
            <person name="Hasan N.A."/>
            <person name="Sengamalay N."/>
            <person name="Hine E."/>
            <person name="Su Q."/>
            <person name="Daugherty S.C."/>
            <person name="Young S."/>
            <person name="Sadzewicz L."/>
            <person name="Tallon L."/>
            <person name="Cebula T.A."/>
            <person name="Ravel J."/>
            <person name="Colwell R.R."/>
        </authorList>
    </citation>
    <scope>NUCLEOTIDE SEQUENCE [LARGE SCALE GENOMIC DNA]</scope>
    <source>
        <strain evidence="1 2">HENC-02</strain>
    </source>
</reference>
<dbReference type="Proteomes" id="UP000008367">
    <property type="component" value="Unassembled WGS sequence"/>
</dbReference>
<gene>
    <name evidence="1" type="ORF">VCHENC02_5535B</name>
</gene>
<proteinExistence type="predicted"/>
<dbReference type="Gene3D" id="3.40.50.300">
    <property type="entry name" value="P-loop containing nucleotide triphosphate hydrolases"/>
    <property type="match status" value="1"/>
</dbReference>
<evidence type="ECO:0008006" key="3">
    <source>
        <dbReference type="Google" id="ProtNLM"/>
    </source>
</evidence>
<dbReference type="InterPro" id="IPR027417">
    <property type="entry name" value="P-loop_NTPase"/>
</dbReference>
<protein>
    <recommendedName>
        <fullName evidence="3">Rad50/SbcC-type AAA domain-containing protein</fullName>
    </recommendedName>
</protein>
<dbReference type="EMBL" id="AJSR01002469">
    <property type="protein sequence ID" value="EKM28582.1"/>
    <property type="molecule type" value="Genomic_DNA"/>
</dbReference>
<comment type="caution">
    <text evidence="1">The sequence shown here is derived from an EMBL/GenBank/DDBJ whole genome shotgun (WGS) entry which is preliminary data.</text>
</comment>
<sequence>NPNSLPDIYLKKLNISQMVHCGRIPGKPATFNLHPLFNAVIGGRGSGKSTFIESVRLALGRENEASDLKAIH</sequence>
<accession>A0A454CQA7</accession>
<organism evidence="1 2">
    <name type="scientific">Vibrio harveyi</name>
    <name type="common">Beneckea harveyi</name>
    <dbReference type="NCBI Taxonomy" id="669"/>
    <lineage>
        <taxon>Bacteria</taxon>
        <taxon>Pseudomonadati</taxon>
        <taxon>Pseudomonadota</taxon>
        <taxon>Gammaproteobacteria</taxon>
        <taxon>Vibrionales</taxon>
        <taxon>Vibrionaceae</taxon>
        <taxon>Vibrio</taxon>
    </lineage>
</organism>